<evidence type="ECO:0000313" key="1">
    <source>
        <dbReference type="EMBL" id="GAA4792367.1"/>
    </source>
</evidence>
<reference evidence="2" key="1">
    <citation type="journal article" date="2019" name="Int. J. Syst. Evol. Microbiol.">
        <title>The Global Catalogue of Microorganisms (GCM) 10K type strain sequencing project: providing services to taxonomists for standard genome sequencing and annotation.</title>
        <authorList>
            <consortium name="The Broad Institute Genomics Platform"/>
            <consortium name="The Broad Institute Genome Sequencing Center for Infectious Disease"/>
            <person name="Wu L."/>
            <person name="Ma J."/>
        </authorList>
    </citation>
    <scope>NUCLEOTIDE SEQUENCE [LARGE SCALE GENOMIC DNA]</scope>
    <source>
        <strain evidence="2">JCM 18200</strain>
    </source>
</reference>
<organism evidence="1 2">
    <name type="scientific">Olivibacter ginsenosidimutans</name>
    <dbReference type="NCBI Taxonomy" id="1176537"/>
    <lineage>
        <taxon>Bacteria</taxon>
        <taxon>Pseudomonadati</taxon>
        <taxon>Bacteroidota</taxon>
        <taxon>Sphingobacteriia</taxon>
        <taxon>Sphingobacteriales</taxon>
        <taxon>Sphingobacteriaceae</taxon>
        <taxon>Olivibacter</taxon>
    </lineage>
</organism>
<protein>
    <recommendedName>
        <fullName evidence="3">DUF4905 domain-containing protein</fullName>
    </recommendedName>
</protein>
<dbReference type="EMBL" id="BAABIQ010000032">
    <property type="protein sequence ID" value="GAA4792367.1"/>
    <property type="molecule type" value="Genomic_DNA"/>
</dbReference>
<dbReference type="RefSeq" id="WP_345231685.1">
    <property type="nucleotide sequence ID" value="NZ_BAABIQ010000032.1"/>
</dbReference>
<dbReference type="InterPro" id="IPR032595">
    <property type="entry name" value="DUF4905"/>
</dbReference>
<keyword evidence="2" id="KW-1185">Reference proteome</keyword>
<comment type="caution">
    <text evidence="1">The sequence shown here is derived from an EMBL/GenBank/DDBJ whole genome shotgun (WGS) entry which is preliminary data.</text>
</comment>
<gene>
    <name evidence="1" type="ORF">GCM10023231_20560</name>
</gene>
<dbReference type="Proteomes" id="UP001501411">
    <property type="component" value="Unassembled WGS sequence"/>
</dbReference>
<sequence>MTEAFSHRFDGLIWKMDIYEPAELLALEWRTTEGIPRFSVIHYSSGQLLADAISYGDRWWTLAAVTAHQVLLHHYPQPNQGQTSALAALSIDTGKILWERFNLQFQELLMEGIAVKQGFMGANDISVLDSYTGHTRISRTKLEKLRPLQRSIQVAQPTTDTPTIPLLAHTALAGPYFRATSGTREFWAYHVHQEKGFRLLLSVFDAGKIIFNECIVDQLHQLLPETFFLVNQQLFFIRNNKQEIVSYFV</sequence>
<name>A0ABP9BCR7_9SPHI</name>
<dbReference type="Pfam" id="PF16248">
    <property type="entry name" value="DUF4905"/>
    <property type="match status" value="1"/>
</dbReference>
<accession>A0ABP9BCR7</accession>
<evidence type="ECO:0008006" key="3">
    <source>
        <dbReference type="Google" id="ProtNLM"/>
    </source>
</evidence>
<evidence type="ECO:0000313" key="2">
    <source>
        <dbReference type="Proteomes" id="UP001501411"/>
    </source>
</evidence>
<proteinExistence type="predicted"/>